<feature type="compositionally biased region" description="Polar residues" evidence="13">
    <location>
        <begin position="573"/>
        <end position="589"/>
    </location>
</feature>
<dbReference type="STRING" id="1196081.A0A364KQM8"/>
<dbReference type="InterPro" id="IPR044926">
    <property type="entry name" value="RGS_subdomain_2"/>
</dbReference>
<evidence type="ECO:0000256" key="3">
    <source>
        <dbReference type="ARBA" id="ARBA00013184"/>
    </source>
</evidence>
<dbReference type="PANTHER" id="PTHR45750">
    <property type="entry name" value="GH11602P"/>
    <property type="match status" value="1"/>
</dbReference>
<keyword evidence="19" id="KW-1185">Reference proteome</keyword>
<dbReference type="Gene3D" id="3.40.630.30">
    <property type="match status" value="1"/>
</dbReference>
<feature type="domain" description="N-acetyltransferase" evidence="17">
    <location>
        <begin position="66"/>
        <end position="221"/>
    </location>
</feature>
<keyword evidence="5" id="KW-0156">Chromatin regulator</keyword>
<dbReference type="InterPro" id="IPR018359">
    <property type="entry name" value="Bromodomain_CS"/>
</dbReference>
<dbReference type="EMBL" id="MIKG01000002">
    <property type="protein sequence ID" value="RAO65852.1"/>
    <property type="molecule type" value="Genomic_DNA"/>
</dbReference>
<protein>
    <recommendedName>
        <fullName evidence="3">histone acetyltransferase</fullName>
        <ecNumber evidence="3">2.3.1.48</ecNumber>
    </recommendedName>
</protein>
<proteinExistence type="inferred from homology"/>
<evidence type="ECO:0000259" key="15">
    <source>
        <dbReference type="PROSITE" id="PS50014"/>
    </source>
</evidence>
<evidence type="ECO:0000256" key="14">
    <source>
        <dbReference type="SAM" id="Phobius"/>
    </source>
</evidence>
<evidence type="ECO:0000256" key="1">
    <source>
        <dbReference type="ARBA" id="ARBA00004123"/>
    </source>
</evidence>
<evidence type="ECO:0000256" key="2">
    <source>
        <dbReference type="ARBA" id="ARBA00008607"/>
    </source>
</evidence>
<evidence type="ECO:0000256" key="6">
    <source>
        <dbReference type="ARBA" id="ARBA00023015"/>
    </source>
</evidence>
<dbReference type="InterPro" id="IPR036427">
    <property type="entry name" value="Bromodomain-like_sf"/>
</dbReference>
<keyword evidence="14" id="KW-0472">Membrane</keyword>
<dbReference type="CDD" id="cd05509">
    <property type="entry name" value="Bromo_gcn5_like"/>
    <property type="match status" value="1"/>
</dbReference>
<dbReference type="GO" id="GO:0005634">
    <property type="term" value="C:nucleus"/>
    <property type="evidence" value="ECO:0007669"/>
    <property type="project" value="UniProtKB-SubCell"/>
</dbReference>
<keyword evidence="14" id="KW-1133">Transmembrane helix</keyword>
<dbReference type="FunFam" id="3.40.630.30:FF:000004">
    <property type="entry name" value="Histone acetyltransferase KAT2A"/>
    <property type="match status" value="1"/>
</dbReference>
<dbReference type="InterPro" id="IPR036305">
    <property type="entry name" value="RGS_sf"/>
</dbReference>
<dbReference type="GO" id="GO:0045944">
    <property type="term" value="P:positive regulation of transcription by RNA polymerase II"/>
    <property type="evidence" value="ECO:0007669"/>
    <property type="project" value="TreeGrafter"/>
</dbReference>
<dbReference type="SUPFAM" id="SSF47370">
    <property type="entry name" value="Bromodomain"/>
    <property type="match status" value="1"/>
</dbReference>
<comment type="subcellular location">
    <subcellularLocation>
        <location evidence="1">Nucleus</location>
    </subcellularLocation>
</comment>
<dbReference type="InterPro" id="IPR016137">
    <property type="entry name" value="RGS"/>
</dbReference>
<dbReference type="SUPFAM" id="SSF55729">
    <property type="entry name" value="Acyl-CoA N-acyltransferases (Nat)"/>
    <property type="match status" value="1"/>
</dbReference>
<feature type="transmembrane region" description="Helical" evidence="14">
    <location>
        <begin position="760"/>
        <end position="781"/>
    </location>
</feature>
<dbReference type="GO" id="GO:0010484">
    <property type="term" value="F:histone H3 acetyltransferase activity"/>
    <property type="evidence" value="ECO:0007669"/>
    <property type="project" value="TreeGrafter"/>
</dbReference>
<feature type="domain" description="Bromo" evidence="15">
    <location>
        <begin position="308"/>
        <end position="378"/>
    </location>
</feature>
<dbReference type="SMART" id="SM00315">
    <property type="entry name" value="RGS"/>
    <property type="match status" value="1"/>
</dbReference>
<keyword evidence="4" id="KW-0808">Transferase</keyword>
<dbReference type="Pfam" id="PF00439">
    <property type="entry name" value="Bromodomain"/>
    <property type="match status" value="1"/>
</dbReference>
<keyword evidence="7 12" id="KW-0103">Bromodomain</keyword>
<evidence type="ECO:0000313" key="19">
    <source>
        <dbReference type="Proteomes" id="UP000249363"/>
    </source>
</evidence>
<evidence type="ECO:0000256" key="8">
    <source>
        <dbReference type="ARBA" id="ARBA00023159"/>
    </source>
</evidence>
<dbReference type="Pfam" id="PF00615">
    <property type="entry name" value="RGS"/>
    <property type="match status" value="1"/>
</dbReference>
<sequence length="786" mass="90492">MSTVSEDMKRKASEEADTPDSSKHRSKKARTESFNEIKEDVVEKPPLKIVPYPEKPAVIEERNGEIEFRVVNNDGQRESFIILTGLKCIFQKQLPKMPKDYIARLVYDRTHLSIAIVKHPLEVVGGITYRPFRGRKFAEIVFCAISSDQQVKGYGAHLMSHLKDYVKATSDVMHFLTYADNYAIGYFKKQGFTKEISLDRSIWMGYIKDYEGGTIMQCTMLPKIRYLESGRMILKQKEAVHAKIRAFSRSHIVHSPPKEWKNGVVKIDPLSIPAIKESGWSPDMDELARQPRHGPNYNQLLHLLNDMQNHSAAWPFVQPVNRDEVPDYYEVIKEPMDLSTMEEKHEKDLYPTPQDFVRDAMLIFDNCRKYNNETTPYAKSANKLEKFMWQQIKNIPEWSTKDIELHQCQVFGFAKQHPAYFTMASLTSLDLEKRKRLPTLFEVLSRYTLAPVDLFSFYIYMRDQQRSVDYLDFWLDVSQHMSLCRHYVRELRRSVLVATPEGGSRPSSTMLDNIPDIPTEAGPSGYYAPSTEKDADSRLSAFLRSENPSQPSPPVSGHSEKHSSEERPPRPSFMNSTPETRYDSSNSPGHTVARTDIRRSAEKILYTYLIPDSEREIVLPAEMLTSIIEMVEHDGRDDPEVFDQAKDYVFQAMERDAFPGFLQAKALGNLVPLSILARLAFGLIVFWGAFWASFYVVLTDKSRATRCWVILPFVVASYFITTYQYKIDPFMALLGFSEYTFMNWQRIQEPYVRSLLNQRALVTLAYTLLIAAALSILFILVPGTML</sequence>
<evidence type="ECO:0000259" key="17">
    <source>
        <dbReference type="PROSITE" id="PS51186"/>
    </source>
</evidence>
<keyword evidence="11" id="KW-0012">Acyltransferase</keyword>
<dbReference type="GeneID" id="63791081"/>
<dbReference type="PROSITE" id="PS50014">
    <property type="entry name" value="BROMODOMAIN_2"/>
    <property type="match status" value="1"/>
</dbReference>
<evidence type="ECO:0000256" key="11">
    <source>
        <dbReference type="ARBA" id="ARBA00023315"/>
    </source>
</evidence>
<dbReference type="EC" id="2.3.1.48" evidence="3"/>
<dbReference type="Gene3D" id="1.20.920.10">
    <property type="entry name" value="Bromodomain-like"/>
    <property type="match status" value="1"/>
</dbReference>
<evidence type="ECO:0000256" key="7">
    <source>
        <dbReference type="ARBA" id="ARBA00023117"/>
    </source>
</evidence>
<evidence type="ECO:0000256" key="12">
    <source>
        <dbReference type="PROSITE-ProRule" id="PRU00035"/>
    </source>
</evidence>
<keyword evidence="9" id="KW-0804">Transcription</keyword>
<evidence type="ECO:0000256" key="13">
    <source>
        <dbReference type="SAM" id="MobiDB-lite"/>
    </source>
</evidence>
<feature type="region of interest" description="Disordered" evidence="13">
    <location>
        <begin position="499"/>
        <end position="532"/>
    </location>
</feature>
<feature type="region of interest" description="Disordered" evidence="13">
    <location>
        <begin position="1"/>
        <end position="36"/>
    </location>
</feature>
<feature type="region of interest" description="Disordered" evidence="13">
    <location>
        <begin position="544"/>
        <end position="594"/>
    </location>
</feature>
<evidence type="ECO:0000313" key="18">
    <source>
        <dbReference type="EMBL" id="RAO65852.1"/>
    </source>
</evidence>
<dbReference type="InterPro" id="IPR016181">
    <property type="entry name" value="Acyl_CoA_acyltransferase"/>
</dbReference>
<dbReference type="CDD" id="cd04301">
    <property type="entry name" value="NAT_SF"/>
    <property type="match status" value="1"/>
</dbReference>
<keyword evidence="8" id="KW-0010">Activator</keyword>
<dbReference type="OrthoDB" id="1937912at2759"/>
<keyword evidence="14" id="KW-0812">Transmembrane</keyword>
<dbReference type="PROSITE" id="PS51186">
    <property type="entry name" value="GNAT"/>
    <property type="match status" value="1"/>
</dbReference>
<keyword evidence="10" id="KW-0539">Nucleus</keyword>
<dbReference type="SUPFAM" id="SSF48097">
    <property type="entry name" value="Regulator of G-protein signaling, RGS"/>
    <property type="match status" value="1"/>
</dbReference>
<reference evidence="18 19" key="1">
    <citation type="journal article" date="2017" name="Biotechnol. Biofuels">
        <title>Differential beta-glucosidase expression as a function of carbon source availability in Talaromyces amestolkiae: a genomic and proteomic approach.</title>
        <authorList>
            <person name="de Eugenio L.I."/>
            <person name="Mendez-Liter J.A."/>
            <person name="Nieto-Dominguez M."/>
            <person name="Alonso L."/>
            <person name="Gil-Munoz J."/>
            <person name="Barriuso J."/>
            <person name="Prieto A."/>
            <person name="Martinez M.J."/>
        </authorList>
    </citation>
    <scope>NUCLEOTIDE SEQUENCE [LARGE SCALE GENOMIC DNA]</scope>
    <source>
        <strain evidence="18 19">CIB</strain>
    </source>
</reference>
<accession>A0A364KQM8</accession>
<organism evidence="18 19">
    <name type="scientific">Talaromyces amestolkiae</name>
    <dbReference type="NCBI Taxonomy" id="1196081"/>
    <lineage>
        <taxon>Eukaryota</taxon>
        <taxon>Fungi</taxon>
        <taxon>Dikarya</taxon>
        <taxon>Ascomycota</taxon>
        <taxon>Pezizomycotina</taxon>
        <taxon>Eurotiomycetes</taxon>
        <taxon>Eurotiomycetidae</taxon>
        <taxon>Eurotiales</taxon>
        <taxon>Trichocomaceae</taxon>
        <taxon>Talaromyces</taxon>
        <taxon>Talaromyces sect. Talaromyces</taxon>
    </lineage>
</organism>
<name>A0A364KQM8_TALAM</name>
<dbReference type="InterPro" id="IPR001487">
    <property type="entry name" value="Bromodomain"/>
</dbReference>
<feature type="domain" description="RGS" evidence="16">
    <location>
        <begin position="581"/>
        <end position="671"/>
    </location>
</feature>
<feature type="compositionally biased region" description="Basic and acidic residues" evidence="13">
    <location>
        <begin position="558"/>
        <end position="569"/>
    </location>
</feature>
<dbReference type="SMART" id="SM00297">
    <property type="entry name" value="BROMO"/>
    <property type="match status" value="1"/>
</dbReference>
<dbReference type="PROSITE" id="PS50132">
    <property type="entry name" value="RGS"/>
    <property type="match status" value="1"/>
</dbReference>
<feature type="transmembrane region" description="Helical" evidence="14">
    <location>
        <begin position="675"/>
        <end position="698"/>
    </location>
</feature>
<dbReference type="Proteomes" id="UP000249363">
    <property type="component" value="Unassembled WGS sequence"/>
</dbReference>
<dbReference type="AlphaFoldDB" id="A0A364KQM8"/>
<dbReference type="RefSeq" id="XP_040730369.1">
    <property type="nucleotide sequence ID" value="XM_040873947.1"/>
</dbReference>
<evidence type="ECO:0000259" key="16">
    <source>
        <dbReference type="PROSITE" id="PS50132"/>
    </source>
</evidence>
<dbReference type="Pfam" id="PF00583">
    <property type="entry name" value="Acetyltransf_1"/>
    <property type="match status" value="1"/>
</dbReference>
<feature type="transmembrane region" description="Helical" evidence="14">
    <location>
        <begin position="707"/>
        <end position="725"/>
    </location>
</feature>
<evidence type="ECO:0000256" key="4">
    <source>
        <dbReference type="ARBA" id="ARBA00022679"/>
    </source>
</evidence>
<dbReference type="InterPro" id="IPR000182">
    <property type="entry name" value="GNAT_dom"/>
</dbReference>
<dbReference type="PROSITE" id="PS00633">
    <property type="entry name" value="BROMODOMAIN_1"/>
    <property type="match status" value="1"/>
</dbReference>
<dbReference type="InterPro" id="IPR037800">
    <property type="entry name" value="GCN5"/>
</dbReference>
<comment type="caution">
    <text evidence="18">The sequence shown here is derived from an EMBL/GenBank/DDBJ whole genome shotgun (WGS) entry which is preliminary data.</text>
</comment>
<evidence type="ECO:0000256" key="10">
    <source>
        <dbReference type="ARBA" id="ARBA00023242"/>
    </source>
</evidence>
<dbReference type="PRINTS" id="PR00503">
    <property type="entry name" value="BROMODOMAIN"/>
</dbReference>
<feature type="compositionally biased region" description="Basic and acidic residues" evidence="13">
    <location>
        <begin position="1"/>
        <end position="14"/>
    </location>
</feature>
<dbReference type="Gene3D" id="1.10.167.10">
    <property type="entry name" value="Regulator of G-protein Signalling 4, domain 2"/>
    <property type="match status" value="1"/>
</dbReference>
<evidence type="ECO:0000256" key="5">
    <source>
        <dbReference type="ARBA" id="ARBA00022853"/>
    </source>
</evidence>
<comment type="similarity">
    <text evidence="2">Belongs to the acetyltransferase family. GCN5 subfamily.</text>
</comment>
<dbReference type="GO" id="GO:0000123">
    <property type="term" value="C:histone acetyltransferase complex"/>
    <property type="evidence" value="ECO:0007669"/>
    <property type="project" value="TreeGrafter"/>
</dbReference>
<keyword evidence="6" id="KW-0805">Transcription regulation</keyword>
<evidence type="ECO:0000256" key="9">
    <source>
        <dbReference type="ARBA" id="ARBA00023163"/>
    </source>
</evidence>
<gene>
    <name evidence="18" type="ORF">BHQ10_001864</name>
</gene>
<dbReference type="PANTHER" id="PTHR45750:SF3">
    <property type="entry name" value="HISTONE ACETYLTRANSFERASE"/>
    <property type="match status" value="1"/>
</dbReference>